<reference evidence="1 2" key="1">
    <citation type="submission" date="2019-05" db="EMBL/GenBank/DDBJ databases">
        <title>Emergence of the Ug99 lineage of the wheat stem rust pathogen through somatic hybridization.</title>
        <authorList>
            <person name="Li F."/>
            <person name="Upadhyaya N.M."/>
            <person name="Sperschneider J."/>
            <person name="Matny O."/>
            <person name="Nguyen-Phuc H."/>
            <person name="Mago R."/>
            <person name="Raley C."/>
            <person name="Miller M.E."/>
            <person name="Silverstein K.A.T."/>
            <person name="Henningsen E."/>
            <person name="Hirsch C.D."/>
            <person name="Visser B."/>
            <person name="Pretorius Z.A."/>
            <person name="Steffenson B.J."/>
            <person name="Schwessinger B."/>
            <person name="Dodds P.N."/>
            <person name="Figueroa M."/>
        </authorList>
    </citation>
    <scope>NUCLEOTIDE SEQUENCE [LARGE SCALE GENOMIC DNA]</scope>
    <source>
        <strain evidence="1 2">Ug99</strain>
    </source>
</reference>
<gene>
    <name evidence="1" type="ORF">PGTUg99_029620</name>
</gene>
<proteinExistence type="predicted"/>
<sequence>MNTHTPIPAMCLNQLTTMKHHLGGILLKSIHNAHHPGRTNPVHNGTDTTIFQSIACFTRVGWKCYLNSFLGTSGQPSQGVAPQLNPCCPSSHPFPIPLSAPSDMDLYTLHRSGHADVDIHPRLHATYIGSSFDYSQQDTSSQIDWNRGRNQEDSTRAVQSTIKINTVRGTSKLSRHQEFHSRTLSILSTYSPSSVFVQCHPLLITNSYFIHNSLKSATRQ</sequence>
<name>A0A5B0SDN1_PUCGR</name>
<protein>
    <submittedName>
        <fullName evidence="1">Uncharacterized protein</fullName>
    </submittedName>
</protein>
<accession>A0A5B0SDN1</accession>
<dbReference type="Proteomes" id="UP000325313">
    <property type="component" value="Unassembled WGS sequence"/>
</dbReference>
<organism evidence="1 2">
    <name type="scientific">Puccinia graminis f. sp. tritici</name>
    <dbReference type="NCBI Taxonomy" id="56615"/>
    <lineage>
        <taxon>Eukaryota</taxon>
        <taxon>Fungi</taxon>
        <taxon>Dikarya</taxon>
        <taxon>Basidiomycota</taxon>
        <taxon>Pucciniomycotina</taxon>
        <taxon>Pucciniomycetes</taxon>
        <taxon>Pucciniales</taxon>
        <taxon>Pucciniaceae</taxon>
        <taxon>Puccinia</taxon>
    </lineage>
</organism>
<dbReference type="AlphaFoldDB" id="A0A5B0SDN1"/>
<dbReference type="EMBL" id="VDEP01000038">
    <property type="protein sequence ID" value="KAA1135665.1"/>
    <property type="molecule type" value="Genomic_DNA"/>
</dbReference>
<comment type="caution">
    <text evidence="1">The sequence shown here is derived from an EMBL/GenBank/DDBJ whole genome shotgun (WGS) entry which is preliminary data.</text>
</comment>
<evidence type="ECO:0000313" key="1">
    <source>
        <dbReference type="EMBL" id="KAA1135665.1"/>
    </source>
</evidence>
<evidence type="ECO:0000313" key="2">
    <source>
        <dbReference type="Proteomes" id="UP000325313"/>
    </source>
</evidence>